<accession>A0AAN8IE92</accession>
<proteinExistence type="predicted"/>
<name>A0AAN8IE92_TRICO</name>
<dbReference type="Proteomes" id="UP001331761">
    <property type="component" value="Unassembled WGS sequence"/>
</dbReference>
<dbReference type="EMBL" id="WIXE01023916">
    <property type="protein sequence ID" value="KAK5966078.1"/>
    <property type="molecule type" value="Genomic_DNA"/>
</dbReference>
<organism evidence="2 3">
    <name type="scientific">Trichostrongylus colubriformis</name>
    <name type="common">Black scour worm</name>
    <dbReference type="NCBI Taxonomy" id="6319"/>
    <lineage>
        <taxon>Eukaryota</taxon>
        <taxon>Metazoa</taxon>
        <taxon>Ecdysozoa</taxon>
        <taxon>Nematoda</taxon>
        <taxon>Chromadorea</taxon>
        <taxon>Rhabditida</taxon>
        <taxon>Rhabditina</taxon>
        <taxon>Rhabditomorpha</taxon>
        <taxon>Strongyloidea</taxon>
        <taxon>Trichostrongylidae</taxon>
        <taxon>Trichostrongylus</taxon>
    </lineage>
</organism>
<feature type="chain" id="PRO_5042938858" description="Secreted protein" evidence="1">
    <location>
        <begin position="21"/>
        <end position="140"/>
    </location>
</feature>
<keyword evidence="1" id="KW-0732">Signal</keyword>
<sequence>YLMYYRVCLVLLLAVAYVLPSPLHYDVLPYRTKRHNENSSSTMATFSVERLDAPIERIEIRLIDENSTNTALEPPAAQPPPLQPAAVTGAAENSAANAIDTNTESVDQYDVRYKKVYIARSHFSAVPVSLASFTSLFQKR</sequence>
<feature type="non-terminal residue" evidence="2">
    <location>
        <position position="1"/>
    </location>
</feature>
<feature type="signal peptide" evidence="1">
    <location>
        <begin position="1"/>
        <end position="20"/>
    </location>
</feature>
<evidence type="ECO:0000256" key="1">
    <source>
        <dbReference type="SAM" id="SignalP"/>
    </source>
</evidence>
<gene>
    <name evidence="2" type="ORF">GCK32_021266</name>
</gene>
<comment type="caution">
    <text evidence="2">The sequence shown here is derived from an EMBL/GenBank/DDBJ whole genome shotgun (WGS) entry which is preliminary data.</text>
</comment>
<keyword evidence="3" id="KW-1185">Reference proteome</keyword>
<reference evidence="2 3" key="1">
    <citation type="submission" date="2019-10" db="EMBL/GenBank/DDBJ databases">
        <title>Assembly and Annotation for the nematode Trichostrongylus colubriformis.</title>
        <authorList>
            <person name="Martin J."/>
        </authorList>
    </citation>
    <scope>NUCLEOTIDE SEQUENCE [LARGE SCALE GENOMIC DNA]</scope>
    <source>
        <strain evidence="2">G859</strain>
        <tissue evidence="2">Whole worm</tissue>
    </source>
</reference>
<evidence type="ECO:0000313" key="3">
    <source>
        <dbReference type="Proteomes" id="UP001331761"/>
    </source>
</evidence>
<evidence type="ECO:0000313" key="2">
    <source>
        <dbReference type="EMBL" id="KAK5966078.1"/>
    </source>
</evidence>
<evidence type="ECO:0008006" key="4">
    <source>
        <dbReference type="Google" id="ProtNLM"/>
    </source>
</evidence>
<dbReference type="AlphaFoldDB" id="A0AAN8IE92"/>
<protein>
    <recommendedName>
        <fullName evidence="4">Secreted protein</fullName>
    </recommendedName>
</protein>